<proteinExistence type="predicted"/>
<dbReference type="PANTHER" id="PTHR47331">
    <property type="entry name" value="PHD-TYPE DOMAIN-CONTAINING PROTEIN"/>
    <property type="match status" value="1"/>
</dbReference>
<accession>A0A9P0A538</accession>
<evidence type="ECO:0000313" key="1">
    <source>
        <dbReference type="EMBL" id="CAH0383568.1"/>
    </source>
</evidence>
<dbReference type="InterPro" id="IPR005312">
    <property type="entry name" value="DUF1759"/>
</dbReference>
<keyword evidence="2" id="KW-1185">Reference proteome</keyword>
<gene>
    <name evidence="1" type="ORF">BEMITA_LOCUS3006</name>
</gene>
<organism evidence="1 2">
    <name type="scientific">Bemisia tabaci</name>
    <name type="common">Sweetpotato whitefly</name>
    <name type="synonym">Aleurodes tabaci</name>
    <dbReference type="NCBI Taxonomy" id="7038"/>
    <lineage>
        <taxon>Eukaryota</taxon>
        <taxon>Metazoa</taxon>
        <taxon>Ecdysozoa</taxon>
        <taxon>Arthropoda</taxon>
        <taxon>Hexapoda</taxon>
        <taxon>Insecta</taxon>
        <taxon>Pterygota</taxon>
        <taxon>Neoptera</taxon>
        <taxon>Paraneoptera</taxon>
        <taxon>Hemiptera</taxon>
        <taxon>Sternorrhyncha</taxon>
        <taxon>Aleyrodoidea</taxon>
        <taxon>Aleyrodidae</taxon>
        <taxon>Aleyrodinae</taxon>
        <taxon>Bemisia</taxon>
    </lineage>
</organism>
<evidence type="ECO:0000313" key="2">
    <source>
        <dbReference type="Proteomes" id="UP001152759"/>
    </source>
</evidence>
<dbReference type="PANTHER" id="PTHR47331:SF5">
    <property type="entry name" value="RIBONUCLEASE H"/>
    <property type="match status" value="1"/>
</dbReference>
<dbReference type="EMBL" id="OU963871">
    <property type="protein sequence ID" value="CAH0383568.1"/>
    <property type="molecule type" value="Genomic_DNA"/>
</dbReference>
<dbReference type="AlphaFoldDB" id="A0A9P0A538"/>
<reference evidence="1" key="1">
    <citation type="submission" date="2021-12" db="EMBL/GenBank/DDBJ databases">
        <authorList>
            <person name="King R."/>
        </authorList>
    </citation>
    <scope>NUCLEOTIDE SEQUENCE</scope>
</reference>
<protein>
    <submittedName>
        <fullName evidence="1">Uncharacterized protein</fullName>
    </submittedName>
</protein>
<dbReference type="Proteomes" id="UP001152759">
    <property type="component" value="Chromosome 10"/>
</dbReference>
<sequence>MSSLKATQLQLEKLFSRIQRFHDEIKDLKSVNAEDFLDRTSKIDEHFADFEKYAEKFWEYSMQDAKSEAEEKLCSDSYKEKCKAYEDLHYIVAQTVQKCKKVVKASETAESSKASSEVRLPKIDLKTFDGTRKQWQVFYKNFKSSIHDKKSLSGLQKLTYLSSVLKGHAESYVKNVPITEANYAIVWKNLVDHYQDIRAFESDLLDTMLTYPPMQTANTTSLNNLIHSLNDSVEALKNLKFEKLDDFILLNIGLKKLPYHVRRLCENEVKGTAVPTFKEFIDFLREQAKIAELTQTSRKDEKPKTQLPQTEVFLDTNSKNRDCPICKFAHSIYICDGFKRYPVHVRVERVKSLNRCQRCLETHED</sequence>
<dbReference type="Pfam" id="PF03564">
    <property type="entry name" value="DUF1759"/>
    <property type="match status" value="1"/>
</dbReference>
<name>A0A9P0A538_BEMTA</name>